<accession>A0A2T1FCL8</accession>
<name>A0A2T1FCL8_9CYAN</name>
<sequence>MAQNTHYIDWLDRSRQLLQAQKHLTTNRLLKESTRNFDDIHVPLGLIERKERPKVKEEPSPEQGSQLYQTEYTETKRFEHEAFLAEVVGKRAGGKHIAIIGEPGAGKTTILTKIGAWLIQQAEQQPPAPLVVAWISLADVGDRRLQAYLRDEWLPKVCEDNFDAAWEDWKGLRQQGRVWLLLDGLDEMSGDALTAIHRDLGQAWAQNLRVVMTCRINQWEASAGGNILIDSFDVYRTLDYSYRTSQGEDQVKDFICKWFADNEKVATQIRTELDAPGKERIKDLVKNPLRLTLLCASWEKDNQALPETQADLYWGFVNYLYNWKAAEFSDEVKLRQELDLALGELAKAGLNRQPINDGAVRRFRFTVSEISKLWTDRSDTLLPAAKNLGWLNVVGEEAGEAVYAFYHPTFQEYFVACSI</sequence>
<dbReference type="PANTHER" id="PTHR46844:SF1">
    <property type="entry name" value="SLR5058 PROTEIN"/>
    <property type="match status" value="1"/>
</dbReference>
<protein>
    <recommendedName>
        <fullName evidence="1">NACHT domain-containing protein</fullName>
    </recommendedName>
</protein>
<dbReference type="Proteomes" id="UP000238937">
    <property type="component" value="Unassembled WGS sequence"/>
</dbReference>
<comment type="caution">
    <text evidence="2">The sequence shown here is derived from an EMBL/GenBank/DDBJ whole genome shotgun (WGS) entry which is preliminary data.</text>
</comment>
<dbReference type="Pfam" id="PF05729">
    <property type="entry name" value="NACHT"/>
    <property type="match status" value="1"/>
</dbReference>
<reference evidence="2 3" key="1">
    <citation type="submission" date="2018-03" db="EMBL/GenBank/DDBJ databases">
        <title>The ancient ancestry and fast evolution of plastids.</title>
        <authorList>
            <person name="Moore K.R."/>
            <person name="Magnabosco C."/>
            <person name="Momper L."/>
            <person name="Gold D.A."/>
            <person name="Bosak T."/>
            <person name="Fournier G.P."/>
        </authorList>
    </citation>
    <scope>NUCLEOTIDE SEQUENCE [LARGE SCALE GENOMIC DNA]</scope>
    <source>
        <strain evidence="2 3">CCALA 037</strain>
    </source>
</reference>
<evidence type="ECO:0000259" key="1">
    <source>
        <dbReference type="Pfam" id="PF05729"/>
    </source>
</evidence>
<dbReference type="PANTHER" id="PTHR46844">
    <property type="entry name" value="SLR5058 PROTEIN"/>
    <property type="match status" value="1"/>
</dbReference>
<feature type="domain" description="NACHT" evidence="1">
    <location>
        <begin position="97"/>
        <end position="221"/>
    </location>
</feature>
<keyword evidence="3" id="KW-1185">Reference proteome</keyword>
<dbReference type="EMBL" id="PVWO01000573">
    <property type="protein sequence ID" value="PSB42753.1"/>
    <property type="molecule type" value="Genomic_DNA"/>
</dbReference>
<evidence type="ECO:0000313" key="2">
    <source>
        <dbReference type="EMBL" id="PSB42753.1"/>
    </source>
</evidence>
<dbReference type="InterPro" id="IPR007111">
    <property type="entry name" value="NACHT_NTPase"/>
</dbReference>
<gene>
    <name evidence="2" type="ORF">C7B77_26545</name>
</gene>
<dbReference type="AlphaFoldDB" id="A0A2T1FCL8"/>
<dbReference type="OrthoDB" id="134770at2"/>
<organism evidence="2 3">
    <name type="scientific">Chamaesiphon polymorphus CCALA 037</name>
    <dbReference type="NCBI Taxonomy" id="2107692"/>
    <lineage>
        <taxon>Bacteria</taxon>
        <taxon>Bacillati</taxon>
        <taxon>Cyanobacteriota</taxon>
        <taxon>Cyanophyceae</taxon>
        <taxon>Gomontiellales</taxon>
        <taxon>Chamaesiphonaceae</taxon>
        <taxon>Chamaesiphon</taxon>
    </lineage>
</organism>
<evidence type="ECO:0000313" key="3">
    <source>
        <dbReference type="Proteomes" id="UP000238937"/>
    </source>
</evidence>
<dbReference type="SUPFAM" id="SSF52540">
    <property type="entry name" value="P-loop containing nucleoside triphosphate hydrolases"/>
    <property type="match status" value="1"/>
</dbReference>
<dbReference type="Gene3D" id="3.40.50.300">
    <property type="entry name" value="P-loop containing nucleotide triphosphate hydrolases"/>
    <property type="match status" value="1"/>
</dbReference>
<dbReference type="InterPro" id="IPR027417">
    <property type="entry name" value="P-loop_NTPase"/>
</dbReference>
<proteinExistence type="predicted"/>